<dbReference type="Gene3D" id="3.30.70.270">
    <property type="match status" value="1"/>
</dbReference>
<feature type="transmembrane region" description="Helical" evidence="1">
    <location>
        <begin position="318"/>
        <end position="336"/>
    </location>
</feature>
<name>A0A162L095_9CLOT</name>
<proteinExistence type="predicted"/>
<dbReference type="AlphaFoldDB" id="A0A162L095"/>
<feature type="transmembrane region" description="Helical" evidence="1">
    <location>
        <begin position="370"/>
        <end position="391"/>
    </location>
</feature>
<protein>
    <submittedName>
        <fullName evidence="4">Response regulator PleD</fullName>
    </submittedName>
</protein>
<dbReference type="EMBL" id="LITT01000014">
    <property type="protein sequence ID" value="OAA89342.1"/>
    <property type="molecule type" value="Genomic_DNA"/>
</dbReference>
<dbReference type="InterPro" id="IPR043128">
    <property type="entry name" value="Rev_trsase/Diguanyl_cyclase"/>
</dbReference>
<dbReference type="OrthoDB" id="9809348at2"/>
<dbReference type="InterPro" id="IPR029787">
    <property type="entry name" value="Nucleotide_cyclase"/>
</dbReference>
<dbReference type="Proteomes" id="UP000077407">
    <property type="component" value="Unassembled WGS sequence"/>
</dbReference>
<dbReference type="PANTHER" id="PTHR45138">
    <property type="entry name" value="REGULATORY COMPONENTS OF SENSORY TRANSDUCTION SYSTEM"/>
    <property type="match status" value="1"/>
</dbReference>
<dbReference type="InterPro" id="IPR050469">
    <property type="entry name" value="Diguanylate_Cyclase"/>
</dbReference>
<dbReference type="CDD" id="cd01949">
    <property type="entry name" value="GGDEF"/>
    <property type="match status" value="1"/>
</dbReference>
<keyword evidence="2" id="KW-0732">Signal</keyword>
<feature type="transmembrane region" description="Helical" evidence="1">
    <location>
        <begin position="259"/>
        <end position="278"/>
    </location>
</feature>
<dbReference type="SMART" id="SM00267">
    <property type="entry name" value="GGDEF"/>
    <property type="match status" value="1"/>
</dbReference>
<feature type="transmembrane region" description="Helical" evidence="1">
    <location>
        <begin position="290"/>
        <end position="312"/>
    </location>
</feature>
<dbReference type="RefSeq" id="WP_063555225.1">
    <property type="nucleotide sequence ID" value="NZ_LITT01000014.1"/>
</dbReference>
<dbReference type="GO" id="GO:0052621">
    <property type="term" value="F:diguanylate cyclase activity"/>
    <property type="evidence" value="ECO:0007669"/>
    <property type="project" value="TreeGrafter"/>
</dbReference>
<dbReference type="NCBIfam" id="TIGR00254">
    <property type="entry name" value="GGDEF"/>
    <property type="match status" value="1"/>
</dbReference>
<feature type="chain" id="PRO_5007836936" evidence="2">
    <location>
        <begin position="23"/>
        <end position="570"/>
    </location>
</feature>
<keyword evidence="1" id="KW-0812">Transmembrane</keyword>
<feature type="transmembrane region" description="Helical" evidence="1">
    <location>
        <begin position="200"/>
        <end position="218"/>
    </location>
</feature>
<evidence type="ECO:0000256" key="2">
    <source>
        <dbReference type="SAM" id="SignalP"/>
    </source>
</evidence>
<gene>
    <name evidence="4" type="primary">pleD_2</name>
    <name evidence="4" type="ORF">WY13_01715</name>
</gene>
<dbReference type="PANTHER" id="PTHR45138:SF9">
    <property type="entry name" value="DIGUANYLATE CYCLASE DGCM-RELATED"/>
    <property type="match status" value="1"/>
</dbReference>
<keyword evidence="1" id="KW-1133">Transmembrane helix</keyword>
<dbReference type="Pfam" id="PF07695">
    <property type="entry name" value="7TMR-DISM_7TM"/>
    <property type="match status" value="1"/>
</dbReference>
<evidence type="ECO:0000256" key="1">
    <source>
        <dbReference type="SAM" id="Phobius"/>
    </source>
</evidence>
<evidence type="ECO:0000313" key="4">
    <source>
        <dbReference type="EMBL" id="OAA89342.1"/>
    </source>
</evidence>
<evidence type="ECO:0000259" key="3">
    <source>
        <dbReference type="PROSITE" id="PS50887"/>
    </source>
</evidence>
<feature type="signal peptide" evidence="2">
    <location>
        <begin position="1"/>
        <end position="22"/>
    </location>
</feature>
<feature type="domain" description="GGDEF" evidence="3">
    <location>
        <begin position="445"/>
        <end position="570"/>
    </location>
</feature>
<dbReference type="InterPro" id="IPR000160">
    <property type="entry name" value="GGDEF_dom"/>
</dbReference>
<comment type="caution">
    <text evidence="4">The sequence shown here is derived from an EMBL/GenBank/DDBJ whole genome shotgun (WGS) entry which is preliminary data.</text>
</comment>
<reference evidence="4 5" key="1">
    <citation type="journal article" date="2015" name="Biotechnol. Bioeng.">
        <title>Genome sequence and phenotypic characterization of Caulobacter segnis.</title>
        <authorList>
            <person name="Patel S."/>
            <person name="Fletcher B."/>
            <person name="Scott D.C."/>
            <person name="Ely B."/>
        </authorList>
    </citation>
    <scope>NUCLEOTIDE SEQUENCE [LARGE SCALE GENOMIC DNA]</scope>
    <source>
        <strain evidence="4 5">ERI-2</strain>
    </source>
</reference>
<dbReference type="InterPro" id="IPR011623">
    <property type="entry name" value="7TMR_DISM_rcpt_extracell_dom1"/>
</dbReference>
<dbReference type="FunFam" id="3.30.70.270:FF:000001">
    <property type="entry name" value="Diguanylate cyclase domain protein"/>
    <property type="match status" value="1"/>
</dbReference>
<organism evidence="4 5">
    <name type="scientific">Clostridium ljungdahlii</name>
    <dbReference type="NCBI Taxonomy" id="1538"/>
    <lineage>
        <taxon>Bacteria</taxon>
        <taxon>Bacillati</taxon>
        <taxon>Bacillota</taxon>
        <taxon>Clostridia</taxon>
        <taxon>Eubacteriales</taxon>
        <taxon>Clostridiaceae</taxon>
        <taxon>Clostridium</taxon>
    </lineage>
</organism>
<feature type="transmembrane region" description="Helical" evidence="1">
    <location>
        <begin position="345"/>
        <end position="364"/>
    </location>
</feature>
<dbReference type="PROSITE" id="PS50887">
    <property type="entry name" value="GGDEF"/>
    <property type="match status" value="1"/>
</dbReference>
<dbReference type="PATRIC" id="fig|1538.10.peg.2160"/>
<keyword evidence="1" id="KW-0472">Membrane</keyword>
<evidence type="ECO:0000313" key="5">
    <source>
        <dbReference type="Proteomes" id="UP000077407"/>
    </source>
</evidence>
<sequence>MKKFILPIILIALLVGISPAFNDSNMHSHIKADKGILNLSNYDFERRGNVKIEGQLELYVNKLLKPEQVKYEKADKYLILPDKLTTQLNGKNTGYMTVHLKIFLPEGVVYGLRIGSFLSASKIWVNGVLQGQVGQVGKSYEKEKSIYLSSYTYFTAQNGAADIVIQASNYRILYPVLKPFDLGLKDRIMNKFIVNAGGDLIIIGVLFIVELLFLCLYTRLKNNKFFLHFSILCLLTQLRCLFLNERIIVHIFPNMPFELLSKTAAITYYLYILIYVLLLKELFPGFPKKLVNISFCFSIFFTTICLITNNTFYDRLSFLGEAILIFILIGILLFFVKKARKKEEIISFVAFIALIATAANDVLINNGMIYGRYGFQVGMLIFAFLETYVIVMQYSDEIINAEKLKIENRIIYEKFIRDDLTGLYKRNYIEKILDKAIKKYINEGEIFSIMMFDVDYFKLINDNYGHLQGDKVLSDVSKIIMKCIGDTGYAGRYGGEEFIVILPNTKQKASVEIGERIRNKINTFPWEYGIKVTISGGLYENKSNTNMECIKIVDDLLYEAKNSGRNKIVV</sequence>
<accession>A0A162L095</accession>
<dbReference type="Pfam" id="PF00990">
    <property type="entry name" value="GGDEF"/>
    <property type="match status" value="1"/>
</dbReference>
<dbReference type="SUPFAM" id="SSF55073">
    <property type="entry name" value="Nucleotide cyclase"/>
    <property type="match status" value="1"/>
</dbReference>